<evidence type="ECO:0000313" key="13">
    <source>
        <dbReference type="Ensembl" id="ENSSFOP00015005613.2"/>
    </source>
</evidence>
<evidence type="ECO:0000256" key="1">
    <source>
        <dbReference type="ARBA" id="ARBA00004479"/>
    </source>
</evidence>
<dbReference type="Proteomes" id="UP000694397">
    <property type="component" value="Chromosome 4"/>
</dbReference>
<evidence type="ECO:0000256" key="7">
    <source>
        <dbReference type="ARBA" id="ARBA00023136"/>
    </source>
</evidence>
<keyword evidence="7 10" id="KW-0472">Membrane</keyword>
<keyword evidence="6 10" id="KW-1133">Transmembrane helix</keyword>
<dbReference type="PANTHER" id="PTHR44974:SF1">
    <property type="entry name" value="V-SET AND IMMUNOGLOBULIN DOMAIN-CONTAINING PROTEIN 1"/>
    <property type="match status" value="1"/>
</dbReference>
<dbReference type="GO" id="GO:0030277">
    <property type="term" value="P:maintenance of gastrointestinal epithelium"/>
    <property type="evidence" value="ECO:0007669"/>
    <property type="project" value="InterPro"/>
</dbReference>
<keyword evidence="3 10" id="KW-0812">Transmembrane</keyword>
<dbReference type="InterPro" id="IPR013106">
    <property type="entry name" value="Ig_V-set"/>
</dbReference>
<accession>A0A8C9QYT6</accession>
<evidence type="ECO:0000259" key="12">
    <source>
        <dbReference type="PROSITE" id="PS50835"/>
    </source>
</evidence>
<keyword evidence="14" id="KW-1185">Reference proteome</keyword>
<dbReference type="InterPro" id="IPR003599">
    <property type="entry name" value="Ig_sub"/>
</dbReference>
<keyword evidence="8" id="KW-1015">Disulfide bond</keyword>
<dbReference type="OrthoDB" id="190835at2759"/>
<evidence type="ECO:0000256" key="9">
    <source>
        <dbReference type="ARBA" id="ARBA00023319"/>
    </source>
</evidence>
<feature type="chain" id="PRO_5034191432" description="V-set and immunoglobulin domain-containing protein 1" evidence="11">
    <location>
        <begin position="20"/>
        <end position="224"/>
    </location>
</feature>
<dbReference type="InterPro" id="IPR036179">
    <property type="entry name" value="Ig-like_dom_sf"/>
</dbReference>
<dbReference type="AlphaFoldDB" id="A0A8C9QYT6"/>
<dbReference type="Pfam" id="PF07686">
    <property type="entry name" value="V-set"/>
    <property type="match status" value="1"/>
</dbReference>
<dbReference type="SMART" id="SM00409">
    <property type="entry name" value="IG"/>
    <property type="match status" value="2"/>
</dbReference>
<dbReference type="PROSITE" id="PS50835">
    <property type="entry name" value="IG_LIKE"/>
    <property type="match status" value="2"/>
</dbReference>
<evidence type="ECO:0000256" key="8">
    <source>
        <dbReference type="ARBA" id="ARBA00023157"/>
    </source>
</evidence>
<dbReference type="GeneTree" id="ENSGT00940000160507"/>
<evidence type="ECO:0000256" key="3">
    <source>
        <dbReference type="ARBA" id="ARBA00022692"/>
    </source>
</evidence>
<evidence type="ECO:0000256" key="10">
    <source>
        <dbReference type="SAM" id="Phobius"/>
    </source>
</evidence>
<dbReference type="GO" id="GO:0005886">
    <property type="term" value="C:plasma membrane"/>
    <property type="evidence" value="ECO:0007669"/>
    <property type="project" value="InterPro"/>
</dbReference>
<dbReference type="GO" id="GO:0003382">
    <property type="term" value="P:epithelial cell morphogenesis"/>
    <property type="evidence" value="ECO:0007669"/>
    <property type="project" value="InterPro"/>
</dbReference>
<keyword evidence="5" id="KW-0677">Repeat</keyword>
<dbReference type="InterPro" id="IPR007110">
    <property type="entry name" value="Ig-like_dom"/>
</dbReference>
<keyword evidence="9" id="KW-0393">Immunoglobulin domain</keyword>
<feature type="transmembrane region" description="Helical" evidence="10">
    <location>
        <begin position="181"/>
        <end position="204"/>
    </location>
</feature>
<proteinExistence type="predicted"/>
<dbReference type="Ensembl" id="ENSSFOT00015005706.2">
    <property type="protein sequence ID" value="ENSSFOP00015005613.2"/>
    <property type="gene ID" value="ENSSFOG00015003653.2"/>
</dbReference>
<evidence type="ECO:0000313" key="14">
    <source>
        <dbReference type="Proteomes" id="UP000694397"/>
    </source>
</evidence>
<feature type="signal peptide" evidence="11">
    <location>
        <begin position="1"/>
        <end position="19"/>
    </location>
</feature>
<dbReference type="InterPro" id="IPR029861">
    <property type="entry name" value="VSIG1"/>
</dbReference>
<evidence type="ECO:0000256" key="11">
    <source>
        <dbReference type="SAM" id="SignalP"/>
    </source>
</evidence>
<protein>
    <recommendedName>
        <fullName evidence="2">V-set and immunoglobulin domain-containing protein 1</fullName>
    </recommendedName>
</protein>
<reference evidence="13 14" key="1">
    <citation type="submission" date="2019-04" db="EMBL/GenBank/DDBJ databases">
        <authorList>
            <consortium name="Wellcome Sanger Institute Data Sharing"/>
        </authorList>
    </citation>
    <scope>NUCLEOTIDE SEQUENCE [LARGE SCALE GENOMIC DNA]</scope>
</reference>
<evidence type="ECO:0000256" key="6">
    <source>
        <dbReference type="ARBA" id="ARBA00022989"/>
    </source>
</evidence>
<evidence type="ECO:0000256" key="2">
    <source>
        <dbReference type="ARBA" id="ARBA00017514"/>
    </source>
</evidence>
<sequence length="224" mass="24470">MKVVLLFIISVKCLTSVFSFQIYYYQAGQSTIPQNYHGRVIVPPSPNTTRNASITITNVSPADSGTYYCEVHNMPDSLGQTEGRVILNVLEKPSKPFCAIHGTVESGHLVTLTCHTEQGSPTPTYSWTKVEQGKSRNTQTGVLQIGNLSQFEFGTYQCNASNVVGYDICTVNLNEELSDGVIAGAVIGALLASALIIFIVWYILHSLRKKQYKAVKVAAGTEMQ</sequence>
<dbReference type="SUPFAM" id="SSF48726">
    <property type="entry name" value="Immunoglobulin"/>
    <property type="match status" value="2"/>
</dbReference>
<dbReference type="InterPro" id="IPR013783">
    <property type="entry name" value="Ig-like_fold"/>
</dbReference>
<feature type="domain" description="Ig-like" evidence="12">
    <location>
        <begin position="1"/>
        <end position="86"/>
    </location>
</feature>
<dbReference type="PANTHER" id="PTHR44974">
    <property type="entry name" value="V-SET AND IMMUNOGLOBULIN DOMAIN-CONTAINING PROTEIN 1"/>
    <property type="match status" value="1"/>
</dbReference>
<feature type="domain" description="Ig-like" evidence="12">
    <location>
        <begin position="93"/>
        <end position="178"/>
    </location>
</feature>
<evidence type="ECO:0000256" key="5">
    <source>
        <dbReference type="ARBA" id="ARBA00022737"/>
    </source>
</evidence>
<comment type="subcellular location">
    <subcellularLocation>
        <location evidence="1">Membrane</location>
        <topology evidence="1">Single-pass type I membrane protein</topology>
    </subcellularLocation>
</comment>
<name>A0A8C9QYT6_SCLFO</name>
<organism evidence="13 14">
    <name type="scientific">Scleropages formosus</name>
    <name type="common">Asian bonytongue</name>
    <name type="synonym">Osteoglossum formosum</name>
    <dbReference type="NCBI Taxonomy" id="113540"/>
    <lineage>
        <taxon>Eukaryota</taxon>
        <taxon>Metazoa</taxon>
        <taxon>Chordata</taxon>
        <taxon>Craniata</taxon>
        <taxon>Vertebrata</taxon>
        <taxon>Euteleostomi</taxon>
        <taxon>Actinopterygii</taxon>
        <taxon>Neopterygii</taxon>
        <taxon>Teleostei</taxon>
        <taxon>Osteoglossocephala</taxon>
        <taxon>Osteoglossomorpha</taxon>
        <taxon>Osteoglossiformes</taxon>
        <taxon>Osteoglossidae</taxon>
        <taxon>Scleropages</taxon>
    </lineage>
</organism>
<evidence type="ECO:0000256" key="4">
    <source>
        <dbReference type="ARBA" id="ARBA00022729"/>
    </source>
</evidence>
<reference evidence="13" key="3">
    <citation type="submission" date="2025-09" db="UniProtKB">
        <authorList>
            <consortium name="Ensembl"/>
        </authorList>
    </citation>
    <scope>IDENTIFICATION</scope>
</reference>
<dbReference type="Pfam" id="PF13927">
    <property type="entry name" value="Ig_3"/>
    <property type="match status" value="1"/>
</dbReference>
<keyword evidence="4 11" id="KW-0732">Signal</keyword>
<dbReference type="InterPro" id="IPR003598">
    <property type="entry name" value="Ig_sub2"/>
</dbReference>
<reference evidence="13" key="2">
    <citation type="submission" date="2025-08" db="UniProtKB">
        <authorList>
            <consortium name="Ensembl"/>
        </authorList>
    </citation>
    <scope>IDENTIFICATION</scope>
</reference>
<dbReference type="Gene3D" id="2.60.40.10">
    <property type="entry name" value="Immunoglobulins"/>
    <property type="match status" value="2"/>
</dbReference>
<dbReference type="SMART" id="SM00408">
    <property type="entry name" value="IGc2"/>
    <property type="match status" value="2"/>
</dbReference>